<organism evidence="1 2">
    <name type="scientific">Trichinella papuae</name>
    <dbReference type="NCBI Taxonomy" id="268474"/>
    <lineage>
        <taxon>Eukaryota</taxon>
        <taxon>Metazoa</taxon>
        <taxon>Ecdysozoa</taxon>
        <taxon>Nematoda</taxon>
        <taxon>Enoplea</taxon>
        <taxon>Dorylaimia</taxon>
        <taxon>Trichinellida</taxon>
        <taxon>Trichinellidae</taxon>
        <taxon>Trichinella</taxon>
    </lineage>
</organism>
<sequence length="101" mass="10912">MAFVSNSSSELVVDLVSCMSNLHLNLNLLHVLTADLIKVNSTAATINYARSHSDSIQIAASSFLHGCLSPTFLIKLLPSCSRLAHVRAFKRMGCTADAYLC</sequence>
<evidence type="ECO:0000313" key="2">
    <source>
        <dbReference type="Proteomes" id="UP000054843"/>
    </source>
</evidence>
<accession>A0A0V1MI00</accession>
<proteinExistence type="predicted"/>
<gene>
    <name evidence="1" type="ORF">T10_6774</name>
</gene>
<evidence type="ECO:0000313" key="1">
    <source>
        <dbReference type="EMBL" id="KRZ71499.1"/>
    </source>
</evidence>
<name>A0A0V1MI00_9BILA</name>
<protein>
    <submittedName>
        <fullName evidence="1">Uncharacterized protein</fullName>
    </submittedName>
</protein>
<dbReference type="EMBL" id="JYDO01000095">
    <property type="protein sequence ID" value="KRZ71499.1"/>
    <property type="molecule type" value="Genomic_DNA"/>
</dbReference>
<keyword evidence="2" id="KW-1185">Reference proteome</keyword>
<dbReference type="AlphaFoldDB" id="A0A0V1MI00"/>
<dbReference type="Proteomes" id="UP000054843">
    <property type="component" value="Unassembled WGS sequence"/>
</dbReference>
<reference evidence="1 2" key="1">
    <citation type="submission" date="2015-01" db="EMBL/GenBank/DDBJ databases">
        <title>Evolution of Trichinella species and genotypes.</title>
        <authorList>
            <person name="Korhonen P.K."/>
            <person name="Edoardo P."/>
            <person name="Giuseppe L.R."/>
            <person name="Gasser R.B."/>
        </authorList>
    </citation>
    <scope>NUCLEOTIDE SEQUENCE [LARGE SCALE GENOMIC DNA]</scope>
    <source>
        <strain evidence="1">ISS1980</strain>
    </source>
</reference>
<comment type="caution">
    <text evidence="1">The sequence shown here is derived from an EMBL/GenBank/DDBJ whole genome shotgun (WGS) entry which is preliminary data.</text>
</comment>